<evidence type="ECO:0000256" key="1">
    <source>
        <dbReference type="ARBA" id="ARBA00022676"/>
    </source>
</evidence>
<dbReference type="GO" id="GO:0016757">
    <property type="term" value="F:glycosyltransferase activity"/>
    <property type="evidence" value="ECO:0007669"/>
    <property type="project" value="UniProtKB-KW"/>
</dbReference>
<dbReference type="OrthoDB" id="695971at2"/>
<accession>A0A521CEG4</accession>
<dbReference type="GO" id="GO:0046872">
    <property type="term" value="F:metal ion binding"/>
    <property type="evidence" value="ECO:0007669"/>
    <property type="project" value="UniProtKB-KW"/>
</dbReference>
<organism evidence="4 5">
    <name type="scientific">Saccharicrinis carchari</name>
    <dbReference type="NCBI Taxonomy" id="1168039"/>
    <lineage>
        <taxon>Bacteria</taxon>
        <taxon>Pseudomonadati</taxon>
        <taxon>Bacteroidota</taxon>
        <taxon>Bacteroidia</taxon>
        <taxon>Marinilabiliales</taxon>
        <taxon>Marinilabiliaceae</taxon>
        <taxon>Saccharicrinis</taxon>
    </lineage>
</organism>
<proteinExistence type="predicted"/>
<dbReference type="CDD" id="cd04194">
    <property type="entry name" value="GT8_A4GalT_like"/>
    <property type="match status" value="1"/>
</dbReference>
<sequence length="317" mass="37182">MRIPIVFSFNDKYTVPAGVCITSLLKNARDGVVFDIHILHAGNRLSSHSKNKISQLEKHFDNCTIHYINVYDAFKNEYEVRNVSIESYYRLLIPDLLKHYSIVLYSDVDIIYNSDISGLLEINMNKVSIAGVQEYPNKCTKMASAYIKSLNLEPGEYVNAGILLFNNDKINIDGVFRKKLPQLLGKKLLYQDQDILNILFKGQIKFLSASYNYNLNSIMQDIHIAKPHVFHYTLNKPWSKPKLFGDAWWDCYKESIFYDEAEYFSFYKQNYENFELLVNIGSQLKKYGIYKLYYFIKKVQCTITNLLHRQSYKNLRR</sequence>
<keyword evidence="5" id="KW-1185">Reference proteome</keyword>
<dbReference type="EMBL" id="FXTB01000003">
    <property type="protein sequence ID" value="SMO57819.1"/>
    <property type="molecule type" value="Genomic_DNA"/>
</dbReference>
<dbReference type="Proteomes" id="UP000319040">
    <property type="component" value="Unassembled WGS sequence"/>
</dbReference>
<evidence type="ECO:0000313" key="5">
    <source>
        <dbReference type="Proteomes" id="UP000319040"/>
    </source>
</evidence>
<dbReference type="Pfam" id="PF01501">
    <property type="entry name" value="Glyco_transf_8"/>
    <property type="match status" value="1"/>
</dbReference>
<gene>
    <name evidence="4" type="ORF">SAMN06265379_10350</name>
</gene>
<dbReference type="PANTHER" id="PTHR13778">
    <property type="entry name" value="GLYCOSYLTRANSFERASE 8 DOMAIN-CONTAINING PROTEIN"/>
    <property type="match status" value="1"/>
</dbReference>
<dbReference type="Gene3D" id="3.90.550.10">
    <property type="entry name" value="Spore Coat Polysaccharide Biosynthesis Protein SpsA, Chain A"/>
    <property type="match status" value="1"/>
</dbReference>
<dbReference type="PANTHER" id="PTHR13778:SF47">
    <property type="entry name" value="LIPOPOLYSACCHARIDE 1,3-GALACTOSYLTRANSFERASE"/>
    <property type="match status" value="1"/>
</dbReference>
<name>A0A521CEG4_SACCC</name>
<reference evidence="4 5" key="1">
    <citation type="submission" date="2017-05" db="EMBL/GenBank/DDBJ databases">
        <authorList>
            <person name="Varghese N."/>
            <person name="Submissions S."/>
        </authorList>
    </citation>
    <scope>NUCLEOTIDE SEQUENCE [LARGE SCALE GENOMIC DNA]</scope>
    <source>
        <strain evidence="4 5">DSM 27040</strain>
    </source>
</reference>
<dbReference type="InterPro" id="IPR029044">
    <property type="entry name" value="Nucleotide-diphossugar_trans"/>
</dbReference>
<evidence type="ECO:0000256" key="2">
    <source>
        <dbReference type="ARBA" id="ARBA00022679"/>
    </source>
</evidence>
<dbReference type="RefSeq" id="WP_142532774.1">
    <property type="nucleotide sequence ID" value="NZ_FXTB01000003.1"/>
</dbReference>
<evidence type="ECO:0000313" key="4">
    <source>
        <dbReference type="EMBL" id="SMO57819.1"/>
    </source>
</evidence>
<protein>
    <submittedName>
        <fullName evidence="4">Lipopolysaccharide biosynthesis protein, LPS:glycosyltransferase</fullName>
    </submittedName>
</protein>
<dbReference type="SUPFAM" id="SSF53448">
    <property type="entry name" value="Nucleotide-diphospho-sugar transferases"/>
    <property type="match status" value="1"/>
</dbReference>
<keyword evidence="2 4" id="KW-0808">Transferase</keyword>
<dbReference type="InterPro" id="IPR002495">
    <property type="entry name" value="Glyco_trans_8"/>
</dbReference>
<evidence type="ECO:0000256" key="3">
    <source>
        <dbReference type="ARBA" id="ARBA00022723"/>
    </source>
</evidence>
<keyword evidence="1" id="KW-0328">Glycosyltransferase</keyword>
<keyword evidence="3" id="KW-0479">Metal-binding</keyword>
<dbReference type="InterPro" id="IPR050748">
    <property type="entry name" value="Glycosyltrans_8_dom-fam"/>
</dbReference>
<dbReference type="AlphaFoldDB" id="A0A521CEG4"/>